<dbReference type="PANTHER" id="PTHR43636:SF2">
    <property type="entry name" value="ELONGATION FACTOR G, MITOCHONDRIAL"/>
    <property type="match status" value="1"/>
</dbReference>
<sequence length="2065" mass="227461">MDRNLGKGMMDQQKNYEQIQSNNMDARNEGKGSVNQRFFHDPSATINTNMRPPDYNMSMGARPVQNYSIQTGEEFALEFMRERVNPRQQFFPNTNIDPNSSTSYVELKKGVLGIPHMGSESGADISMISSVEKARNPEFDRKGSSVNEDQSYYDPILSVPRTSSRNDNSRGIHSYTSSGASDSSSTKLKFLCSFGGTILPRPSDGKLRYVGGETRIIRISKNISWQELMQKTVAIYNQSHTIKYQLPGEDLDALVSVSCDEDLQNMMEECNVSEDGGSKKPRMFLFSSNDLEDSQFGLGSGEGENSEIQYVVAVNGLDLGSRKNSMNLASVSGNNLDELLSLNVARETGQVAADYTGSNVLSSAVNMLPSTIQSSQPVPVISSIAQESSSQPYHDQKMDRGDNSQRPASSMQRTESFSQVVDGRGVNPLPVPIQYGFVSHLPNHATVGENLVGVPFHVYPPTQQGGLAEEKPYGGFHVQNAEVSVKDAKLKRDSSGKKINEPEKVKSMDKEAALKELKLKRDNSSQKLNETVKIQAVENDSMSLHPHDSCAPNYTSREEVLVANSMQEVGSPLRLMKSNKSAQEAVLNSMSTETVTGGIENNRDDHFHSSGDPFAPGYGGFEADPTDVSYPELSVVSHRVFHSERIPREQAELNRLSKSEDSFDPQILITQALSGYHPVIESIDKLHEGNVVSHTDQSLTSARSRYANPQTVEDGLAQFEKYKEFADNISRVNPNIAQGLGSNVQKSESRRVVFNPVDDYEGSQVKGNYIDRSINDNKVVGLTYSSASHGTSSKHPEDPALGPQEFERTDIGADNNNGNNTKVTMQPLAWTESPVRAVSQGEPTTGVGIPGQKDIRIDINDRFPPDFLSDIFSQVKIHETGLGPQEFERTVIATDNNKGNNSKVSVQPLAWTGNPVKAVSQGEPNTGVGTPEQKDIRIDINDRFPPDFISDIFSKAKIHETRVGLMYGDEVGLSLNVENHDPQHRSYFQNLAQDQSARKVFSLIDQDHMSYSSSLANVEGGAPVDYSYPPLKSDGVGLPHIEEDVQQETSGVVGPNTMDSNADYGRFELKGNESAQLDGVNARIPESEYEGGKLDIQNTPTPLVDLSPGEFDISTLQWQMGSKTVLFFPDTALFTAVDISNMMSTTLTLIIKNEDLEELRELGSGTFGTVYHGKWRGTDVAIKRIKKSCFTGRSSEQERLTTEFWREAEILSKLHHPNVVAFYGVVQDGPGGTLATVTEFMVNGSLRHVLLSKDRHLDRRKRLIIAMDAAFGMEYLHSKNIVHFDLKCDNLLVNLKDPLRPICKVGDFGLSKIKRNTLVTGGVRGTLPWMAPELLNGSSSKVSEKASNEFLVDVFSFAIVLWEILTGEEPYANMHYGAIIVASWLTSLSDVSLSAGGIVNNTLRPLVPSFCDQEWRLLMEQCWAPDPMARPSFTEIARRLRVMSAACQTKQIAKLCIVSIRVGRRGSQCEAHIDSGKTTLTERILYYTGRILEIHEVRGRDGVGAKMDSMDLEREKGITIQSAATYCTWSGYQIGTVNIIDTPGHVDFTIEVERALRVLDGAILVLCSVGGVQSQSITVDRQMRRYEAWSKLRHHSAAVQVPIGLEDDCQGLIDLVKMKAYYFHGSNGRMEALAAEKRRELVETVSEVDDKLADAFLTDEPISPSDLEEAIRRATVAKTFVPVFMGSAFKNKGVQPLLDGVLSYLPSPKEVVNFALDQTKDEEKVVLSGTPDGPLVALAFKLEEGCFGNVMLQDIQEAHAGQIVAVFGVDCASGDTFTDGSVKYTMTSMNVPEPVMSLAIQPVSKDSGGQFSKALNRFQKEDPTFRVGLDPESGQTIISGMGELHLDIYVERIRREYKVDASVGKPRVNFRETITKRTAFDYLHKKQTGGQGQYGRECGYIEPLPQGSTTKFEFDNMIVGQVIPSNFIPSIEKGFKEAANSGSLIGHPAENLRIALTDGAAHTVDSSELAFKLASIYAFRQCYDAAKPVILEPVMLVELKVPTEFQGTVAGDINKRKGVIVGNDQDGDDSIITVHVPLNNMFGYSTSLRSMTQGKGELTMEYKEH</sequence>
<evidence type="ECO:0000256" key="9">
    <source>
        <dbReference type="ARBA" id="ARBA00022917"/>
    </source>
</evidence>
<dbReference type="InterPro" id="IPR000719">
    <property type="entry name" value="Prot_kinase_dom"/>
</dbReference>
<comment type="function">
    <text evidence="11">Mitochondrial GTPase that catalyzes the GTP-dependent ribosomal translocation step during translation elongation. During this step, the ribosome changes from the pre-translocational (PRE) to the post-translocational (POST) state as the newly formed A-site-bound peptidyl-tRNA and P-site-bound deacylated tRNA move to the P and E sites, respectively. Catalyzes the coordinated movement of the two tRNA molecules, the mRNA and conformational changes in the ribosome.</text>
</comment>
<dbReference type="Gene3D" id="3.30.200.20">
    <property type="entry name" value="Phosphorylase Kinase, domain 1"/>
    <property type="match status" value="1"/>
</dbReference>
<feature type="compositionally biased region" description="Basic and acidic residues" evidence="13">
    <location>
        <begin position="394"/>
        <end position="403"/>
    </location>
</feature>
<dbReference type="InterPro" id="IPR000270">
    <property type="entry name" value="PB1_dom"/>
</dbReference>
<feature type="region of interest" description="Disordered" evidence="13">
    <location>
        <begin position="386"/>
        <end position="423"/>
    </location>
</feature>
<accession>A0A835KHH6</accession>
<evidence type="ECO:0000256" key="13">
    <source>
        <dbReference type="SAM" id="MobiDB-lite"/>
    </source>
</evidence>
<dbReference type="FunFam" id="3.10.20.90:FF:000058">
    <property type="entry name" value="Octicosapeptide/phox/Bem1p domain kinase superfamily protein"/>
    <property type="match status" value="1"/>
</dbReference>
<keyword evidence="9 11" id="KW-0648">Protein biosynthesis</keyword>
<keyword evidence="4" id="KW-0808">Transferase</keyword>
<dbReference type="InterPro" id="IPR000640">
    <property type="entry name" value="EFG_V-like"/>
</dbReference>
<dbReference type="PROSITE" id="PS00108">
    <property type="entry name" value="PROTEIN_KINASE_ST"/>
    <property type="match status" value="1"/>
</dbReference>
<keyword evidence="3" id="KW-0723">Serine/threonine-protein kinase</keyword>
<dbReference type="InterPro" id="IPR009000">
    <property type="entry name" value="Transl_B-barrel_sf"/>
</dbReference>
<dbReference type="InterPro" id="IPR011009">
    <property type="entry name" value="Kinase-like_dom_sf"/>
</dbReference>
<evidence type="ECO:0000256" key="3">
    <source>
        <dbReference type="ARBA" id="ARBA00022527"/>
    </source>
</evidence>
<dbReference type="PROSITE" id="PS00301">
    <property type="entry name" value="G_TR_1"/>
    <property type="match status" value="1"/>
</dbReference>
<dbReference type="InterPro" id="IPR001245">
    <property type="entry name" value="Ser-Thr/Tyr_kinase_cat_dom"/>
</dbReference>
<dbReference type="Pfam" id="PF00564">
    <property type="entry name" value="PB1"/>
    <property type="match status" value="1"/>
</dbReference>
<dbReference type="GO" id="GO:0005524">
    <property type="term" value="F:ATP binding"/>
    <property type="evidence" value="ECO:0007669"/>
    <property type="project" value="UniProtKB-UniRule"/>
</dbReference>
<dbReference type="SMART" id="SM00666">
    <property type="entry name" value="PB1"/>
    <property type="match status" value="1"/>
</dbReference>
<keyword evidence="7" id="KW-0418">Kinase</keyword>
<comment type="similarity">
    <text evidence="11">Belongs to the GTP-binding elongation factor family. EF-G/EF-2 subfamily.</text>
</comment>
<dbReference type="SMART" id="SM00220">
    <property type="entry name" value="S_TKc"/>
    <property type="match status" value="1"/>
</dbReference>
<feature type="binding site" evidence="11">
    <location>
        <begin position="1541"/>
        <end position="1545"/>
    </location>
    <ligand>
        <name>GTP</name>
        <dbReference type="ChEBI" id="CHEBI:37565"/>
    </ligand>
</feature>
<comment type="similarity">
    <text evidence="1">Belongs to the TRAFAC class translation factor GTPase superfamily. Classic translation factor GTPase family. EF-G/EF-2 subfamily.</text>
</comment>
<feature type="compositionally biased region" description="Low complexity" evidence="13">
    <location>
        <begin position="174"/>
        <end position="185"/>
    </location>
</feature>
<dbReference type="NCBIfam" id="TIGR00231">
    <property type="entry name" value="small_GTP"/>
    <property type="match status" value="1"/>
</dbReference>
<dbReference type="InterPro" id="IPR004540">
    <property type="entry name" value="Transl_elong_EFG/EF2"/>
</dbReference>
<dbReference type="CDD" id="cd16262">
    <property type="entry name" value="EFG_III"/>
    <property type="match status" value="1"/>
</dbReference>
<dbReference type="GO" id="GO:0070125">
    <property type="term" value="P:mitochondrial translational elongation"/>
    <property type="evidence" value="ECO:0007669"/>
    <property type="project" value="UniProtKB-UniRule"/>
</dbReference>
<dbReference type="SUPFAM" id="SSF54277">
    <property type="entry name" value="CAD &amp; PB1 domains"/>
    <property type="match status" value="1"/>
</dbReference>
<evidence type="ECO:0000256" key="6">
    <source>
        <dbReference type="ARBA" id="ARBA00022768"/>
    </source>
</evidence>
<dbReference type="Gene3D" id="3.40.50.300">
    <property type="entry name" value="P-loop containing nucleotide triphosphate hydrolases"/>
    <property type="match status" value="3"/>
</dbReference>
<dbReference type="GO" id="GO:0005739">
    <property type="term" value="C:mitochondrion"/>
    <property type="evidence" value="ECO:0007669"/>
    <property type="project" value="UniProtKB-SubCell"/>
</dbReference>
<feature type="binding site" evidence="12">
    <location>
        <position position="1187"/>
    </location>
    <ligand>
        <name>ATP</name>
        <dbReference type="ChEBI" id="CHEBI:30616"/>
    </ligand>
</feature>
<dbReference type="FunFam" id="3.30.230.10:FF:000003">
    <property type="entry name" value="Elongation factor G"/>
    <property type="match status" value="1"/>
</dbReference>
<dbReference type="InterPro" id="IPR009022">
    <property type="entry name" value="EFG_III"/>
</dbReference>
<dbReference type="SMART" id="SM00838">
    <property type="entry name" value="EFG_C"/>
    <property type="match status" value="1"/>
</dbReference>
<dbReference type="PROSITE" id="PS51722">
    <property type="entry name" value="G_TR_2"/>
    <property type="match status" value="1"/>
</dbReference>
<dbReference type="PROSITE" id="PS00107">
    <property type="entry name" value="PROTEIN_KINASE_ATP"/>
    <property type="match status" value="1"/>
</dbReference>
<comment type="caution">
    <text evidence="11">Lacks conserved residue(s) required for the propagation of feature annotation.</text>
</comment>
<dbReference type="EMBL" id="JADGMS010000003">
    <property type="protein sequence ID" value="KAF9685679.1"/>
    <property type="molecule type" value="Genomic_DNA"/>
</dbReference>
<evidence type="ECO:0000256" key="2">
    <source>
        <dbReference type="ARBA" id="ARBA00008171"/>
    </source>
</evidence>
<comment type="pathway">
    <text evidence="11">Protein biosynthesis; polypeptide chain elongation.</text>
</comment>
<keyword evidence="10 11" id="KW-0342">GTP-binding</keyword>
<dbReference type="SUPFAM" id="SSF54211">
    <property type="entry name" value="Ribosomal protein S5 domain 2-like"/>
    <property type="match status" value="1"/>
</dbReference>
<evidence type="ECO:0000256" key="10">
    <source>
        <dbReference type="ARBA" id="ARBA00023134"/>
    </source>
</evidence>
<comment type="subcellular location">
    <subcellularLocation>
        <location evidence="11">Mitochondrion</location>
    </subcellularLocation>
</comment>
<dbReference type="InterPro" id="IPR017441">
    <property type="entry name" value="Protein_kinase_ATP_BS"/>
</dbReference>
<dbReference type="Gene3D" id="3.30.70.870">
    <property type="entry name" value="Elongation Factor G (Translational Gtpase), domain 3"/>
    <property type="match status" value="1"/>
</dbReference>
<dbReference type="PROSITE" id="PS50011">
    <property type="entry name" value="PROTEIN_KINASE_DOM"/>
    <property type="match status" value="1"/>
</dbReference>
<dbReference type="PANTHER" id="PTHR43636">
    <property type="entry name" value="ELONGATION FACTOR G, MITOCHONDRIAL"/>
    <property type="match status" value="1"/>
</dbReference>
<protein>
    <recommendedName>
        <fullName evidence="11">Elongation factor G, mitochondrial</fullName>
        <shortName evidence="11">EF-Gmt</shortName>
    </recommendedName>
    <alternativeName>
        <fullName evidence="11">Elongation factor G 1, mitochondrial</fullName>
        <shortName evidence="11">mEF-G 1</shortName>
    </alternativeName>
    <alternativeName>
        <fullName evidence="11">Elongation factor G1</fullName>
    </alternativeName>
</protein>
<dbReference type="UniPathway" id="UPA00345"/>
<dbReference type="SMART" id="SM00889">
    <property type="entry name" value="EFG_IV"/>
    <property type="match status" value="1"/>
</dbReference>
<dbReference type="InterPro" id="IPR035647">
    <property type="entry name" value="EFG_III/V"/>
</dbReference>
<keyword evidence="8 12" id="KW-0067">ATP-binding</keyword>
<evidence type="ECO:0000259" key="14">
    <source>
        <dbReference type="PROSITE" id="PS50011"/>
    </source>
</evidence>
<dbReference type="PRINTS" id="PR00315">
    <property type="entry name" value="ELONGATNFCT"/>
</dbReference>
<evidence type="ECO:0000256" key="8">
    <source>
        <dbReference type="ARBA" id="ARBA00022840"/>
    </source>
</evidence>
<dbReference type="CDD" id="cd01434">
    <property type="entry name" value="EFG_mtEFG1_IV"/>
    <property type="match status" value="1"/>
</dbReference>
<dbReference type="InterPro" id="IPR027417">
    <property type="entry name" value="P-loop_NTPase"/>
</dbReference>
<feature type="region of interest" description="Disordered" evidence="13">
    <location>
        <begin position="136"/>
        <end position="185"/>
    </location>
</feature>
<organism evidence="16 17">
    <name type="scientific">Salix dunnii</name>
    <dbReference type="NCBI Taxonomy" id="1413687"/>
    <lineage>
        <taxon>Eukaryota</taxon>
        <taxon>Viridiplantae</taxon>
        <taxon>Streptophyta</taxon>
        <taxon>Embryophyta</taxon>
        <taxon>Tracheophyta</taxon>
        <taxon>Spermatophyta</taxon>
        <taxon>Magnoliopsida</taxon>
        <taxon>eudicotyledons</taxon>
        <taxon>Gunneridae</taxon>
        <taxon>Pentapetalae</taxon>
        <taxon>rosids</taxon>
        <taxon>fabids</taxon>
        <taxon>Malpighiales</taxon>
        <taxon>Salicaceae</taxon>
        <taxon>Saliceae</taxon>
        <taxon>Salix</taxon>
    </lineage>
</organism>
<feature type="region of interest" description="Disordered" evidence="13">
    <location>
        <begin position="37"/>
        <end position="56"/>
    </location>
</feature>
<dbReference type="Proteomes" id="UP000657918">
    <property type="component" value="Unassembled WGS sequence"/>
</dbReference>
<dbReference type="GO" id="GO:0003746">
    <property type="term" value="F:translation elongation factor activity"/>
    <property type="evidence" value="ECO:0007669"/>
    <property type="project" value="UniProtKB-UniRule"/>
</dbReference>
<dbReference type="SUPFAM" id="SSF50447">
    <property type="entry name" value="Translation proteins"/>
    <property type="match status" value="1"/>
</dbReference>
<feature type="binding site" evidence="11">
    <location>
        <begin position="1471"/>
        <end position="1478"/>
    </location>
    <ligand>
        <name>GTP</name>
        <dbReference type="ChEBI" id="CHEBI:37565"/>
    </ligand>
</feature>
<feature type="domain" description="Tr-type G" evidence="15">
    <location>
        <begin position="1462"/>
        <end position="1709"/>
    </location>
</feature>
<dbReference type="InterPro" id="IPR041095">
    <property type="entry name" value="EFG_II"/>
</dbReference>
<evidence type="ECO:0000256" key="11">
    <source>
        <dbReference type="HAMAP-Rule" id="MF_03061"/>
    </source>
</evidence>
<dbReference type="HAMAP" id="MF_00054_B">
    <property type="entry name" value="EF_G_EF_2_B"/>
    <property type="match status" value="1"/>
</dbReference>
<gene>
    <name evidence="16" type="ORF">SADUNF_Sadunf03G0079400</name>
</gene>
<dbReference type="Gene3D" id="3.30.70.240">
    <property type="match status" value="1"/>
</dbReference>
<keyword evidence="17" id="KW-1185">Reference proteome</keyword>
<dbReference type="InterPro" id="IPR031157">
    <property type="entry name" value="G_TR_CS"/>
</dbReference>
<dbReference type="InterPro" id="IPR047872">
    <property type="entry name" value="EFG_IV"/>
</dbReference>
<dbReference type="InterPro" id="IPR020568">
    <property type="entry name" value="Ribosomal_Su5_D2-typ_SF"/>
</dbReference>
<dbReference type="OrthoDB" id="4062651at2759"/>
<dbReference type="InterPro" id="IPR008271">
    <property type="entry name" value="Ser/Thr_kinase_AS"/>
</dbReference>
<dbReference type="GO" id="GO:0005525">
    <property type="term" value="F:GTP binding"/>
    <property type="evidence" value="ECO:0007669"/>
    <property type="project" value="UniProtKB-UniRule"/>
</dbReference>
<dbReference type="GO" id="GO:0003924">
    <property type="term" value="F:GTPase activity"/>
    <property type="evidence" value="ECO:0007669"/>
    <property type="project" value="UniProtKB-UniRule"/>
</dbReference>
<evidence type="ECO:0000313" key="17">
    <source>
        <dbReference type="Proteomes" id="UP000657918"/>
    </source>
</evidence>
<evidence type="ECO:0000313" key="16">
    <source>
        <dbReference type="EMBL" id="KAF9685679.1"/>
    </source>
</evidence>
<dbReference type="Gene3D" id="1.10.510.10">
    <property type="entry name" value="Transferase(Phosphotransferase) domain 1"/>
    <property type="match status" value="1"/>
</dbReference>
<dbReference type="Pfam" id="PF14492">
    <property type="entry name" value="EFG_III"/>
    <property type="match status" value="1"/>
</dbReference>
<dbReference type="SUPFAM" id="SSF52540">
    <property type="entry name" value="P-loop containing nucleoside triphosphate hydrolases"/>
    <property type="match status" value="1"/>
</dbReference>
<name>A0A835KHH6_9ROSI</name>
<dbReference type="Pfam" id="PF03764">
    <property type="entry name" value="EFG_IV"/>
    <property type="match status" value="1"/>
</dbReference>
<comment type="similarity">
    <text evidence="2">Belongs to the protein kinase superfamily. TKL Ser/Thr protein kinase family. ROCO subfamily.</text>
</comment>
<dbReference type="CDD" id="cd06410">
    <property type="entry name" value="PB1_UP2"/>
    <property type="match status" value="1"/>
</dbReference>
<feature type="compositionally biased region" description="Polar residues" evidence="13">
    <location>
        <begin position="404"/>
        <end position="419"/>
    </location>
</feature>
<dbReference type="Pfam" id="PF00009">
    <property type="entry name" value="GTP_EFTU"/>
    <property type="match status" value="1"/>
</dbReference>
<evidence type="ECO:0000256" key="7">
    <source>
        <dbReference type="ARBA" id="ARBA00022777"/>
    </source>
</evidence>
<dbReference type="InterPro" id="IPR005517">
    <property type="entry name" value="Transl_elong_EFG/EF2_IV"/>
</dbReference>
<keyword evidence="6 11" id="KW-0251">Elongation factor</keyword>
<dbReference type="GO" id="GO:0004674">
    <property type="term" value="F:protein serine/threonine kinase activity"/>
    <property type="evidence" value="ECO:0007669"/>
    <property type="project" value="UniProtKB-KW"/>
</dbReference>
<keyword evidence="11" id="KW-0496">Mitochondrion</keyword>
<dbReference type="InterPro" id="IPR005225">
    <property type="entry name" value="Small_GTP-bd"/>
</dbReference>
<dbReference type="FunFam" id="3.30.70.240:FF:000001">
    <property type="entry name" value="Elongation factor G"/>
    <property type="match status" value="1"/>
</dbReference>
<reference evidence="16 17" key="1">
    <citation type="submission" date="2020-10" db="EMBL/GenBank/DDBJ databases">
        <title>Plant Genome Project.</title>
        <authorList>
            <person name="Zhang R.-G."/>
        </authorList>
    </citation>
    <scope>NUCLEOTIDE SEQUENCE [LARGE SCALE GENOMIC DNA]</scope>
    <source>
        <strain evidence="16">FAFU-HL-1</strain>
        <tissue evidence="16">Leaf</tissue>
    </source>
</reference>
<evidence type="ECO:0000256" key="12">
    <source>
        <dbReference type="PROSITE-ProRule" id="PRU10141"/>
    </source>
</evidence>
<feature type="compositionally biased region" description="Polar residues" evidence="13">
    <location>
        <begin position="160"/>
        <end position="171"/>
    </location>
</feature>
<dbReference type="Pfam" id="PF07714">
    <property type="entry name" value="PK_Tyr_Ser-Thr"/>
    <property type="match status" value="1"/>
</dbReference>
<dbReference type="SUPFAM" id="SSF54980">
    <property type="entry name" value="EF-G C-terminal domain-like"/>
    <property type="match status" value="2"/>
</dbReference>
<proteinExistence type="inferred from homology"/>
<dbReference type="Gene3D" id="2.40.30.10">
    <property type="entry name" value="Translation factors"/>
    <property type="match status" value="1"/>
</dbReference>
<dbReference type="Gene3D" id="3.30.230.10">
    <property type="match status" value="1"/>
</dbReference>
<dbReference type="CDD" id="cd13999">
    <property type="entry name" value="STKc_MAP3K-like"/>
    <property type="match status" value="1"/>
</dbReference>
<dbReference type="SUPFAM" id="SSF56112">
    <property type="entry name" value="Protein kinase-like (PK-like)"/>
    <property type="match status" value="1"/>
</dbReference>
<dbReference type="FunFam" id="3.30.200.20:FF:000081">
    <property type="entry name" value="Octicosapeptide/phox/Bem1p domain kinase superfamily protein"/>
    <property type="match status" value="1"/>
</dbReference>
<dbReference type="Pfam" id="PF00679">
    <property type="entry name" value="EFG_C"/>
    <property type="match status" value="1"/>
</dbReference>
<evidence type="ECO:0000259" key="15">
    <source>
        <dbReference type="PROSITE" id="PS51722"/>
    </source>
</evidence>
<dbReference type="InterPro" id="IPR014721">
    <property type="entry name" value="Ribsml_uS5_D2-typ_fold_subgr"/>
</dbReference>
<comment type="caution">
    <text evidence="16">The sequence shown here is derived from an EMBL/GenBank/DDBJ whole genome shotgun (WGS) entry which is preliminary data.</text>
</comment>
<dbReference type="FunFam" id="3.30.70.870:FF:000001">
    <property type="entry name" value="Elongation factor G"/>
    <property type="match status" value="1"/>
</dbReference>
<keyword evidence="5 11" id="KW-0547">Nucleotide-binding</keyword>
<feature type="domain" description="Protein kinase" evidence="14">
    <location>
        <begin position="1156"/>
        <end position="1442"/>
    </location>
</feature>
<evidence type="ECO:0000256" key="4">
    <source>
        <dbReference type="ARBA" id="ARBA00022679"/>
    </source>
</evidence>
<evidence type="ECO:0000256" key="5">
    <source>
        <dbReference type="ARBA" id="ARBA00022741"/>
    </source>
</evidence>
<dbReference type="CDD" id="cd01886">
    <property type="entry name" value="EF-G"/>
    <property type="match status" value="1"/>
</dbReference>
<dbReference type="InterPro" id="IPR000795">
    <property type="entry name" value="T_Tr_GTP-bd_dom"/>
</dbReference>
<evidence type="ECO:0000256" key="1">
    <source>
        <dbReference type="ARBA" id="ARBA00005870"/>
    </source>
</evidence>
<dbReference type="Gene3D" id="3.10.20.90">
    <property type="entry name" value="Phosphatidylinositol 3-kinase Catalytic Subunit, Chain A, domain 1"/>
    <property type="match status" value="1"/>
</dbReference>